<gene>
    <name evidence="2" type="ORF">L1F29_19280</name>
</gene>
<organism evidence="2 3">
    <name type="scientific">Paenibacillus spongiae</name>
    <dbReference type="NCBI Taxonomy" id="2909671"/>
    <lineage>
        <taxon>Bacteria</taxon>
        <taxon>Bacillati</taxon>
        <taxon>Bacillota</taxon>
        <taxon>Bacilli</taxon>
        <taxon>Bacillales</taxon>
        <taxon>Paenibacillaceae</taxon>
        <taxon>Paenibacillus</taxon>
    </lineage>
</organism>
<feature type="transmembrane region" description="Helical" evidence="1">
    <location>
        <begin position="21"/>
        <end position="45"/>
    </location>
</feature>
<keyword evidence="1" id="KW-1133">Transmembrane helix</keyword>
<feature type="transmembrane region" description="Helical" evidence="1">
    <location>
        <begin position="213"/>
        <end position="230"/>
    </location>
</feature>
<dbReference type="Proteomes" id="UP001057877">
    <property type="component" value="Chromosome"/>
</dbReference>
<dbReference type="RefSeq" id="WP_258383701.1">
    <property type="nucleotide sequence ID" value="NZ_CP091430.1"/>
</dbReference>
<reference evidence="2" key="1">
    <citation type="submission" date="2022-01" db="EMBL/GenBank/DDBJ databases">
        <title>Paenibacillus spongiae sp. nov., isolated from marine sponge.</title>
        <authorList>
            <person name="Li Z."/>
            <person name="Zhang M."/>
        </authorList>
    </citation>
    <scope>NUCLEOTIDE SEQUENCE</scope>
    <source>
        <strain evidence="2">PHS-Z3</strain>
    </source>
</reference>
<keyword evidence="3" id="KW-1185">Reference proteome</keyword>
<proteinExistence type="predicted"/>
<feature type="transmembrane region" description="Helical" evidence="1">
    <location>
        <begin position="91"/>
        <end position="113"/>
    </location>
</feature>
<sequence>MNRHVIQAIALKDIRQITSNVQVWLAMVLIPIIFCGVLPLAIILVSKFGGINGSTVTMIRNVIEKLPAGSTLLSAQADIEAQVIYFAVNYMLLPLFLLLPVITSSVISANSFVGEKERRTLESLLLAPISIKDLFIGKIMASFIPAYAVTLGGFILLGIIVDTMTYGMFEGLLFPSMNWIIAIIWIVPSFTLVSILLNAIISARVKTFQAAQQMSGLIVLPIVMLLISQMTGLMLLSPLILIVIGAILLLISFGLLPRIARMNSRSVLFEKQIH</sequence>
<keyword evidence="1" id="KW-0472">Membrane</keyword>
<protein>
    <submittedName>
        <fullName evidence="2">ABC transporter permease subunit</fullName>
    </submittedName>
</protein>
<keyword evidence="1" id="KW-0812">Transmembrane</keyword>
<dbReference type="Pfam" id="PF12679">
    <property type="entry name" value="ABC2_membrane_2"/>
    <property type="match status" value="1"/>
</dbReference>
<dbReference type="EMBL" id="CP091430">
    <property type="protein sequence ID" value="UVI27611.1"/>
    <property type="molecule type" value="Genomic_DNA"/>
</dbReference>
<feature type="transmembrane region" description="Helical" evidence="1">
    <location>
        <begin position="236"/>
        <end position="256"/>
    </location>
</feature>
<evidence type="ECO:0000313" key="2">
    <source>
        <dbReference type="EMBL" id="UVI27611.1"/>
    </source>
</evidence>
<feature type="transmembrane region" description="Helical" evidence="1">
    <location>
        <begin position="134"/>
        <end position="159"/>
    </location>
</feature>
<feature type="transmembrane region" description="Helical" evidence="1">
    <location>
        <begin position="179"/>
        <end position="201"/>
    </location>
</feature>
<evidence type="ECO:0000313" key="3">
    <source>
        <dbReference type="Proteomes" id="UP001057877"/>
    </source>
</evidence>
<evidence type="ECO:0000256" key="1">
    <source>
        <dbReference type="SAM" id="Phobius"/>
    </source>
</evidence>
<name>A0ABY5S174_9BACL</name>
<accession>A0ABY5S174</accession>